<organism evidence="3 4">
    <name type="scientific">Roseobacter cerasinus</name>
    <dbReference type="NCBI Taxonomy" id="2602289"/>
    <lineage>
        <taxon>Bacteria</taxon>
        <taxon>Pseudomonadati</taxon>
        <taxon>Pseudomonadota</taxon>
        <taxon>Alphaproteobacteria</taxon>
        <taxon>Rhodobacterales</taxon>
        <taxon>Roseobacteraceae</taxon>
        <taxon>Roseobacter</taxon>
    </lineage>
</organism>
<dbReference type="Pfam" id="PF00665">
    <property type="entry name" value="rve"/>
    <property type="match status" value="1"/>
</dbReference>
<evidence type="ECO:0000259" key="2">
    <source>
        <dbReference type="PROSITE" id="PS50994"/>
    </source>
</evidence>
<feature type="compositionally biased region" description="Polar residues" evidence="1">
    <location>
        <begin position="192"/>
        <end position="201"/>
    </location>
</feature>
<dbReference type="GO" id="GO:0032196">
    <property type="term" value="P:transposition"/>
    <property type="evidence" value="ECO:0007669"/>
    <property type="project" value="TreeGrafter"/>
</dbReference>
<evidence type="ECO:0000256" key="1">
    <source>
        <dbReference type="SAM" id="MobiDB-lite"/>
    </source>
</evidence>
<proteinExistence type="predicted"/>
<dbReference type="InterPro" id="IPR001584">
    <property type="entry name" value="Integrase_cat-core"/>
</dbReference>
<name>A0A640VPY7_9RHOB</name>
<dbReference type="Proteomes" id="UP000436522">
    <property type="component" value="Unassembled WGS sequence"/>
</dbReference>
<reference evidence="3 4" key="1">
    <citation type="submission" date="2019-12" db="EMBL/GenBank/DDBJ databases">
        <title>Roseobacter cerasinus sp. nov., isolated from seawater around aquaculture.</title>
        <authorList>
            <person name="Muramatsu S."/>
            <person name="Takabe Y."/>
            <person name="Mori K."/>
            <person name="Takaichi S."/>
            <person name="Hanada S."/>
        </authorList>
    </citation>
    <scope>NUCLEOTIDE SEQUENCE [LARGE SCALE GENOMIC DNA]</scope>
    <source>
        <strain evidence="3 4">AI77</strain>
    </source>
</reference>
<dbReference type="GO" id="GO:0004803">
    <property type="term" value="F:transposase activity"/>
    <property type="evidence" value="ECO:0007669"/>
    <property type="project" value="TreeGrafter"/>
</dbReference>
<dbReference type="PROSITE" id="PS50994">
    <property type="entry name" value="INTEGRASE"/>
    <property type="match status" value="1"/>
</dbReference>
<protein>
    <recommendedName>
        <fullName evidence="2">Integrase catalytic domain-containing protein</fullName>
    </recommendedName>
</protein>
<dbReference type="InterPro" id="IPR012337">
    <property type="entry name" value="RNaseH-like_sf"/>
</dbReference>
<sequence>MPAQPTRHPQVPARNANGLKLRKIKEAVPIRERPPEIEDRAVPGHWESDLIVGTNNSDIATLVERHSRFVMLAKIANQDTQSVITVLIKQARKRSKELYRSLTWDRGPERTHHLTFSMATRIGAHFCDPHSPWQRGSNKNTNRLLRQCFPRGLDISTYSQAQRRCEATQRAASRDLAMGNTRPCNRKHRQESLPSVVTPSVEATETKQTCAQVSM</sequence>
<feature type="domain" description="Integrase catalytic" evidence="2">
    <location>
        <begin position="30"/>
        <end position="202"/>
    </location>
</feature>
<evidence type="ECO:0000313" key="4">
    <source>
        <dbReference type="Proteomes" id="UP000436522"/>
    </source>
</evidence>
<feature type="region of interest" description="Disordered" evidence="1">
    <location>
        <begin position="172"/>
        <end position="201"/>
    </location>
</feature>
<dbReference type="PANTHER" id="PTHR10948">
    <property type="entry name" value="TRANSPOSASE"/>
    <property type="match status" value="1"/>
</dbReference>
<dbReference type="EMBL" id="BLIV01000003">
    <property type="protein sequence ID" value="GFE50313.1"/>
    <property type="molecule type" value="Genomic_DNA"/>
</dbReference>
<dbReference type="AlphaFoldDB" id="A0A640VPY7"/>
<evidence type="ECO:0000313" key="3">
    <source>
        <dbReference type="EMBL" id="GFE50313.1"/>
    </source>
</evidence>
<dbReference type="SUPFAM" id="SSF53098">
    <property type="entry name" value="Ribonuclease H-like"/>
    <property type="match status" value="1"/>
</dbReference>
<comment type="caution">
    <text evidence="3">The sequence shown here is derived from an EMBL/GenBank/DDBJ whole genome shotgun (WGS) entry which is preliminary data.</text>
</comment>
<dbReference type="GO" id="GO:0015074">
    <property type="term" value="P:DNA integration"/>
    <property type="evidence" value="ECO:0007669"/>
    <property type="project" value="InterPro"/>
</dbReference>
<dbReference type="InterPro" id="IPR036397">
    <property type="entry name" value="RNaseH_sf"/>
</dbReference>
<keyword evidence="4" id="KW-1185">Reference proteome</keyword>
<accession>A0A640VPY7</accession>
<dbReference type="InterPro" id="IPR051917">
    <property type="entry name" value="Transposase-Integrase"/>
</dbReference>
<dbReference type="GO" id="GO:0003676">
    <property type="term" value="F:nucleic acid binding"/>
    <property type="evidence" value="ECO:0007669"/>
    <property type="project" value="InterPro"/>
</dbReference>
<dbReference type="GO" id="GO:0005829">
    <property type="term" value="C:cytosol"/>
    <property type="evidence" value="ECO:0007669"/>
    <property type="project" value="TreeGrafter"/>
</dbReference>
<dbReference type="PANTHER" id="PTHR10948:SF23">
    <property type="entry name" value="TRANSPOSASE INSI FOR INSERTION SEQUENCE ELEMENT IS30A-RELATED"/>
    <property type="match status" value="1"/>
</dbReference>
<dbReference type="NCBIfam" id="NF033563">
    <property type="entry name" value="transpos_IS30"/>
    <property type="match status" value="1"/>
</dbReference>
<gene>
    <name evidence="3" type="ORF">So717_20660</name>
</gene>
<dbReference type="Gene3D" id="3.30.420.10">
    <property type="entry name" value="Ribonuclease H-like superfamily/Ribonuclease H"/>
    <property type="match status" value="1"/>
</dbReference>
<dbReference type="InterPro" id="IPR053392">
    <property type="entry name" value="Transposase_IS30-like"/>
</dbReference>